<proteinExistence type="predicted"/>
<comment type="caution">
    <text evidence="1">The sequence shown here is derived from an EMBL/GenBank/DDBJ whole genome shotgun (WGS) entry which is preliminary data.</text>
</comment>
<organism evidence="1 2">
    <name type="scientific">Hamiltosporidium tvaerminnensis</name>
    <dbReference type="NCBI Taxonomy" id="1176355"/>
    <lineage>
        <taxon>Eukaryota</taxon>
        <taxon>Fungi</taxon>
        <taxon>Fungi incertae sedis</taxon>
        <taxon>Microsporidia</taxon>
        <taxon>Dubosqiidae</taxon>
        <taxon>Hamiltosporidium</taxon>
    </lineage>
</organism>
<evidence type="ECO:0000313" key="1">
    <source>
        <dbReference type="EMBL" id="TBU00499.1"/>
    </source>
</evidence>
<sequence>MYFRKILLYDYYSLIIFLFLTCKSSNNSGHVNEIHRRVGDRAQRIRYDLQHARHNNLPYKRYIRRYNPTGSGSQSFSCSGYINRDMPFQESSSQVFETKSGPRSINPPLLFSTNAPHQYSQMQFVNATSDLNSIHSVSALPNSSFFPPGRFNSTQNTLHMASGSTYNHNTINNLCFPPPFINPLPQTLFLKKLYDVIIKVLKYPTLGKFSDISIFFTSEYFFEDILNRSCLIGYFRTLKNLVAIEKEIININSEKKKEFEQAFLINITKIDLEGANTNILFHVPMLITLKNFISKQLERNTSDKKYHVSIFFGLKLIESVIIKTHLAIYGTLNSPENIQLSFDPYRNNFIRTNSNIILEIIDWIFTLSFSFNETFKNAFVSIINVQKNKSLDVLNNPEGLFEIYDLSFLPDIFFLLEESEIKEIYEFNRLVLGYCNDDSRAENHGPIDLLRRNKFAIENERIIKMIGYYFIIFENFEIDFFKQRTSDNLVMHRYELLKEKFQEFKQKTMPLEPREILDLRKLFYATHYLFYDVIAILYNRNIYTTIIPPQ</sequence>
<dbReference type="AlphaFoldDB" id="A0A4Q9KZN8"/>
<dbReference type="Proteomes" id="UP000292362">
    <property type="component" value="Unassembled WGS sequence"/>
</dbReference>
<dbReference type="VEuPathDB" id="MicrosporidiaDB:CWI37_0984p0030"/>
<gene>
    <name evidence="1" type="ORF">CWI37_0984p0030</name>
</gene>
<dbReference type="EMBL" id="PITJ01000984">
    <property type="protein sequence ID" value="TBU00499.1"/>
    <property type="molecule type" value="Genomic_DNA"/>
</dbReference>
<name>A0A4Q9KZN8_9MICR</name>
<reference evidence="1 2" key="1">
    <citation type="submission" date="2017-12" db="EMBL/GenBank/DDBJ databases">
        <authorList>
            <person name="Pombert J.-F."/>
            <person name="Haag K.L."/>
            <person name="Ebert D."/>
        </authorList>
    </citation>
    <scope>NUCLEOTIDE SEQUENCE [LARGE SCALE GENOMIC DNA]</scope>
    <source>
        <strain evidence="1">FI-OER-3-3</strain>
    </source>
</reference>
<accession>A0A4Q9KZN8</accession>
<protein>
    <submittedName>
        <fullName evidence="1">Uncharacterized protein</fullName>
    </submittedName>
</protein>
<evidence type="ECO:0000313" key="2">
    <source>
        <dbReference type="Proteomes" id="UP000292362"/>
    </source>
</evidence>